<dbReference type="InterPro" id="IPR025532">
    <property type="entry name" value="G6P_1-epimerase"/>
</dbReference>
<dbReference type="Proteomes" id="UP000018144">
    <property type="component" value="Unassembled WGS sequence"/>
</dbReference>
<dbReference type="GO" id="GO:0047938">
    <property type="term" value="F:glucose-6-phosphate 1-epimerase activity"/>
    <property type="evidence" value="ECO:0007669"/>
    <property type="project" value="UniProtKB-UniRule"/>
</dbReference>
<evidence type="ECO:0000256" key="5">
    <source>
        <dbReference type="PIRNR" id="PIRNR016020"/>
    </source>
</evidence>
<comment type="similarity">
    <text evidence="2 5">Belongs to the glucose-6-phosphate 1-epimerase family.</text>
</comment>
<dbReference type="GO" id="GO:0030246">
    <property type="term" value="F:carbohydrate binding"/>
    <property type="evidence" value="ECO:0007669"/>
    <property type="project" value="UniProtKB-UniRule"/>
</dbReference>
<comment type="function">
    <text evidence="5">Catalyzes the interconversion between the alpha and beta anomers from at least three hexose 6-phosphate sugars (Glc6P, Gal6P, and Man6P).</text>
</comment>
<evidence type="ECO:0000256" key="7">
    <source>
        <dbReference type="PIRSR" id="PIRSR016020-2"/>
    </source>
</evidence>
<keyword evidence="9" id="KW-1185">Reference proteome</keyword>
<dbReference type="Gene3D" id="2.70.98.10">
    <property type="match status" value="1"/>
</dbReference>
<dbReference type="eggNOG" id="KOG1594">
    <property type="taxonomic scope" value="Eukaryota"/>
</dbReference>
<dbReference type="PANTHER" id="PTHR11122">
    <property type="entry name" value="APOSPORY-ASSOCIATED PROTEIN C-RELATED"/>
    <property type="match status" value="1"/>
</dbReference>
<sequence>MVDRANKPGALSVSKVIGRDSGVVEIKDDRVKISLPSGESAEVLLYGATVISWVADGAERLFLSKEAKLDGTKAVRGGVPLVFPVFGKATEGPCAKLPQHGFARISKWDVLGWNVLGDEEREPSVQVDFVLDSHNLTVEWPLKPEANDQPYQPYAFSLMYSVILKRNSLETKLRVSNEEPEESEEPKNDRAFDFNALFHTYLRVADVTKLGVTGLKGVSYKDKVEGGAEATEERDELTVASEVDRVYANVPGTVVVKEGDRTLYTVERQNLEDVVVWNPWTGAAKIGDFSPDDGYMNMLCVEAGAVSSWHKLMPGDSWEGGVTISL</sequence>
<organism evidence="8 9">
    <name type="scientific">Pyronema omphalodes (strain CBS 100304)</name>
    <name type="common">Pyronema confluens</name>
    <dbReference type="NCBI Taxonomy" id="1076935"/>
    <lineage>
        <taxon>Eukaryota</taxon>
        <taxon>Fungi</taxon>
        <taxon>Dikarya</taxon>
        <taxon>Ascomycota</taxon>
        <taxon>Pezizomycotina</taxon>
        <taxon>Pezizomycetes</taxon>
        <taxon>Pezizales</taxon>
        <taxon>Pyronemataceae</taxon>
        <taxon>Pyronema</taxon>
    </lineage>
</organism>
<evidence type="ECO:0000256" key="6">
    <source>
        <dbReference type="PIRSR" id="PIRSR016020-1"/>
    </source>
</evidence>
<dbReference type="GO" id="GO:0005975">
    <property type="term" value="P:carbohydrate metabolic process"/>
    <property type="evidence" value="ECO:0007669"/>
    <property type="project" value="InterPro"/>
</dbReference>
<evidence type="ECO:0000313" key="8">
    <source>
        <dbReference type="EMBL" id="CCX09637.1"/>
    </source>
</evidence>
<dbReference type="GO" id="GO:0005737">
    <property type="term" value="C:cytoplasm"/>
    <property type="evidence" value="ECO:0007669"/>
    <property type="project" value="TreeGrafter"/>
</dbReference>
<name>U4L198_PYROM</name>
<feature type="binding site" evidence="7">
    <location>
        <position position="76"/>
    </location>
    <ligand>
        <name>substrate</name>
    </ligand>
</feature>
<feature type="binding site" evidence="7">
    <location>
        <position position="104"/>
    </location>
    <ligand>
        <name>substrate</name>
    </ligand>
</feature>
<dbReference type="OMA" id="TQALHSY"/>
<reference evidence="8 9" key="1">
    <citation type="journal article" date="2013" name="PLoS Genet.">
        <title>The genome and development-dependent transcriptomes of Pyronema confluens: a window into fungal evolution.</title>
        <authorList>
            <person name="Traeger S."/>
            <person name="Altegoer F."/>
            <person name="Freitag M."/>
            <person name="Gabaldon T."/>
            <person name="Kempken F."/>
            <person name="Kumar A."/>
            <person name="Marcet-Houben M."/>
            <person name="Poggeler S."/>
            <person name="Stajich J.E."/>
            <person name="Nowrousian M."/>
        </authorList>
    </citation>
    <scope>NUCLEOTIDE SEQUENCE [LARGE SCALE GENOMIC DNA]</scope>
    <source>
        <strain evidence="9">CBS 100304</strain>
        <tissue evidence="8">Vegetative mycelium</tissue>
    </source>
</reference>
<dbReference type="EMBL" id="HF935477">
    <property type="protein sequence ID" value="CCX09637.1"/>
    <property type="molecule type" value="Genomic_DNA"/>
</dbReference>
<evidence type="ECO:0000256" key="2">
    <source>
        <dbReference type="ARBA" id="ARBA00005866"/>
    </source>
</evidence>
<dbReference type="PIRSF" id="PIRSF016020">
    <property type="entry name" value="PHexose_mutarotase"/>
    <property type="match status" value="1"/>
</dbReference>
<dbReference type="OrthoDB" id="1659429at2759"/>
<gene>
    <name evidence="8" type="ORF">PCON_09230</name>
</gene>
<comment type="catalytic activity">
    <reaction evidence="1">
        <text>alpha-D-glucose 6-phosphate = beta-D-glucose 6-phosphate</text>
        <dbReference type="Rhea" id="RHEA:16249"/>
        <dbReference type="ChEBI" id="CHEBI:58225"/>
        <dbReference type="ChEBI" id="CHEBI:58247"/>
        <dbReference type="EC" id="5.1.3.15"/>
    </reaction>
</comment>
<dbReference type="InterPro" id="IPR008183">
    <property type="entry name" value="Aldose_1/G6P_1-epimerase"/>
</dbReference>
<feature type="active site" evidence="6">
    <location>
        <position position="302"/>
    </location>
</feature>
<dbReference type="EC" id="5.1.3.15" evidence="3 5"/>
<keyword evidence="4 5" id="KW-0413">Isomerase</keyword>
<protein>
    <recommendedName>
        <fullName evidence="3 5">Glucose-6-phosphate 1-epimerase</fullName>
        <ecNumber evidence="3 5">5.1.3.15</ecNumber>
    </recommendedName>
</protein>
<dbReference type="InterPro" id="IPR014718">
    <property type="entry name" value="GH-type_carb-bd"/>
</dbReference>
<accession>U4L198</accession>
<feature type="active site" evidence="6">
    <location>
        <position position="199"/>
    </location>
</feature>
<evidence type="ECO:0000313" key="9">
    <source>
        <dbReference type="Proteomes" id="UP000018144"/>
    </source>
</evidence>
<dbReference type="InterPro" id="IPR011013">
    <property type="entry name" value="Gal_mutarotase_sf_dom"/>
</dbReference>
<dbReference type="STRING" id="1076935.U4L198"/>
<feature type="binding site" evidence="7">
    <location>
        <position position="99"/>
    </location>
    <ligand>
        <name>substrate</name>
    </ligand>
</feature>
<dbReference type="Pfam" id="PF01263">
    <property type="entry name" value="Aldose_epim"/>
    <property type="match status" value="1"/>
</dbReference>
<proteinExistence type="inferred from homology"/>
<evidence type="ECO:0000256" key="4">
    <source>
        <dbReference type="ARBA" id="ARBA00023235"/>
    </source>
</evidence>
<evidence type="ECO:0000256" key="3">
    <source>
        <dbReference type="ARBA" id="ARBA00012083"/>
    </source>
</evidence>
<evidence type="ECO:0000256" key="1">
    <source>
        <dbReference type="ARBA" id="ARBA00001096"/>
    </source>
</evidence>
<dbReference type="CDD" id="cd09020">
    <property type="entry name" value="D-hex-6-P-epi_like"/>
    <property type="match status" value="1"/>
</dbReference>
<dbReference type="PANTHER" id="PTHR11122:SF13">
    <property type="entry name" value="GLUCOSE-6-PHOSPHATE 1-EPIMERASE"/>
    <property type="match status" value="1"/>
</dbReference>
<dbReference type="AlphaFoldDB" id="U4L198"/>
<dbReference type="SUPFAM" id="SSF74650">
    <property type="entry name" value="Galactose mutarotase-like"/>
    <property type="match status" value="1"/>
</dbReference>